<gene>
    <name evidence="2" type="ORF">PVL29_010076</name>
</gene>
<dbReference type="PROSITE" id="PS50053">
    <property type="entry name" value="UBIQUITIN_2"/>
    <property type="match status" value="1"/>
</dbReference>
<dbReference type="CDD" id="cd17039">
    <property type="entry name" value="Ubl_ubiquitin_like"/>
    <property type="match status" value="1"/>
</dbReference>
<evidence type="ECO:0000313" key="3">
    <source>
        <dbReference type="Proteomes" id="UP001168098"/>
    </source>
</evidence>
<feature type="domain" description="Ubiquitin-like" evidence="1">
    <location>
        <begin position="66"/>
        <end position="133"/>
    </location>
</feature>
<dbReference type="InterPro" id="IPR000626">
    <property type="entry name" value="Ubiquitin-like_dom"/>
</dbReference>
<dbReference type="AlphaFoldDB" id="A0AA38ZSG6"/>
<evidence type="ECO:0000259" key="1">
    <source>
        <dbReference type="PROSITE" id="PS50053"/>
    </source>
</evidence>
<dbReference type="Gene3D" id="3.10.20.90">
    <property type="entry name" value="Phosphatidylinositol 3-kinase Catalytic Subunit, Chain A, domain 1"/>
    <property type="match status" value="1"/>
</dbReference>
<proteinExistence type="predicted"/>
<sequence>MMIVNFEIKGGEVIREIEMSTTSTILELKRSIECEMLKDVETIAHYGFHSAVGVHLMIMPKPEKEFFVVLKSLRPVANVKVKETNTVFDLKMKIQKLWGIETKNITLFRLFKEMEDDILLCAYYVYEGLEVEVEIAINKLLEIILLTS</sequence>
<protein>
    <recommendedName>
        <fullName evidence="1">Ubiquitin-like domain-containing protein</fullName>
    </recommendedName>
</protein>
<accession>A0AA38ZSG6</accession>
<name>A0AA38ZSG6_VITRO</name>
<dbReference type="SUPFAM" id="SSF54236">
    <property type="entry name" value="Ubiquitin-like"/>
    <property type="match status" value="1"/>
</dbReference>
<dbReference type="Proteomes" id="UP001168098">
    <property type="component" value="Unassembled WGS sequence"/>
</dbReference>
<evidence type="ECO:0000313" key="2">
    <source>
        <dbReference type="EMBL" id="KAJ9694411.1"/>
    </source>
</evidence>
<dbReference type="EMBL" id="JARBHA010000008">
    <property type="protein sequence ID" value="KAJ9694411.1"/>
    <property type="molecule type" value="Genomic_DNA"/>
</dbReference>
<organism evidence="2 3">
    <name type="scientific">Vitis rotundifolia</name>
    <name type="common">Muscadine grape</name>
    <dbReference type="NCBI Taxonomy" id="103349"/>
    <lineage>
        <taxon>Eukaryota</taxon>
        <taxon>Viridiplantae</taxon>
        <taxon>Streptophyta</taxon>
        <taxon>Embryophyta</taxon>
        <taxon>Tracheophyta</taxon>
        <taxon>Spermatophyta</taxon>
        <taxon>Magnoliopsida</taxon>
        <taxon>eudicotyledons</taxon>
        <taxon>Gunneridae</taxon>
        <taxon>Pentapetalae</taxon>
        <taxon>rosids</taxon>
        <taxon>Vitales</taxon>
        <taxon>Vitaceae</taxon>
        <taxon>Viteae</taxon>
        <taxon>Vitis</taxon>
    </lineage>
</organism>
<reference evidence="2 3" key="1">
    <citation type="journal article" date="2023" name="BMC Biotechnol.">
        <title>Vitis rotundifolia cv Carlos genome sequencing.</title>
        <authorList>
            <person name="Huff M."/>
            <person name="Hulse-Kemp A."/>
            <person name="Scheffler B."/>
            <person name="Youngblood R."/>
            <person name="Simpson S."/>
            <person name="Babiker E."/>
            <person name="Staton M."/>
        </authorList>
    </citation>
    <scope>NUCLEOTIDE SEQUENCE [LARGE SCALE GENOMIC DNA]</scope>
    <source>
        <tissue evidence="2">Leaf</tissue>
    </source>
</reference>
<dbReference type="InterPro" id="IPR029071">
    <property type="entry name" value="Ubiquitin-like_domsf"/>
</dbReference>
<keyword evidence="3" id="KW-1185">Reference proteome</keyword>
<comment type="caution">
    <text evidence="2">The sequence shown here is derived from an EMBL/GenBank/DDBJ whole genome shotgun (WGS) entry which is preliminary data.</text>
</comment>